<dbReference type="EMBL" id="CP063657">
    <property type="protein sequence ID" value="QOW22840.1"/>
    <property type="molecule type" value="Genomic_DNA"/>
</dbReference>
<reference evidence="1 2" key="1">
    <citation type="submission" date="2020-10" db="EMBL/GenBank/DDBJ databases">
        <title>complete genome sequencing of Lysobacter sp. H23M41.</title>
        <authorList>
            <person name="Bae J.-W."/>
            <person name="Lee S.-Y."/>
        </authorList>
    </citation>
    <scope>NUCLEOTIDE SEQUENCE [LARGE SCALE GENOMIC DNA]</scope>
    <source>
        <strain evidence="1 2">H23M41</strain>
    </source>
</reference>
<keyword evidence="2" id="KW-1185">Reference proteome</keyword>
<organism evidence="1 2">
    <name type="scientific">Novilysobacter avium</name>
    <dbReference type="NCBI Taxonomy" id="2781023"/>
    <lineage>
        <taxon>Bacteria</taxon>
        <taxon>Pseudomonadati</taxon>
        <taxon>Pseudomonadota</taxon>
        <taxon>Gammaproteobacteria</taxon>
        <taxon>Lysobacterales</taxon>
        <taxon>Lysobacteraceae</taxon>
        <taxon>Novilysobacter</taxon>
    </lineage>
</organism>
<evidence type="ECO:0000313" key="2">
    <source>
        <dbReference type="Proteomes" id="UP000593932"/>
    </source>
</evidence>
<dbReference type="Proteomes" id="UP000593932">
    <property type="component" value="Chromosome"/>
</dbReference>
<dbReference type="RefSeq" id="WP_043958465.1">
    <property type="nucleotide sequence ID" value="NZ_CP063657.1"/>
</dbReference>
<protein>
    <submittedName>
        <fullName evidence="1">Uncharacterized protein</fullName>
    </submittedName>
</protein>
<gene>
    <name evidence="1" type="ORF">INQ42_04500</name>
</gene>
<name>A0A7S6UM72_9GAMM</name>
<evidence type="ECO:0000313" key="1">
    <source>
        <dbReference type="EMBL" id="QOW22840.1"/>
    </source>
</evidence>
<accession>A0A7S6UM72</accession>
<sequence>MTAQASNNFAIAKMVVQNLQAGDAKGGKGKSWLVAIAQALGGIMGDKAAKLVELTGKMDKLAAANPEDQKAAKQFQKTMMEFQAQSQLFSMISNASSTAIKSIGEGMTTVARKQ</sequence>
<proteinExistence type="predicted"/>